<evidence type="ECO:0000313" key="2">
    <source>
        <dbReference type="EMBL" id="MBT8769311.1"/>
    </source>
</evidence>
<evidence type="ECO:0008006" key="4">
    <source>
        <dbReference type="Google" id="ProtNLM"/>
    </source>
</evidence>
<gene>
    <name evidence="2" type="ORF">J7302_24695</name>
</gene>
<dbReference type="Proteomes" id="UP001519667">
    <property type="component" value="Unassembled WGS sequence"/>
</dbReference>
<dbReference type="EMBL" id="JAGTIS010000024">
    <property type="protein sequence ID" value="MBT8769311.1"/>
    <property type="molecule type" value="Genomic_DNA"/>
</dbReference>
<evidence type="ECO:0000256" key="1">
    <source>
        <dbReference type="SAM" id="SignalP"/>
    </source>
</evidence>
<feature type="chain" id="PRO_5046111304" description="Secreted protein" evidence="1">
    <location>
        <begin position="22"/>
        <end position="100"/>
    </location>
</feature>
<comment type="caution">
    <text evidence="2">The sequence shown here is derived from an EMBL/GenBank/DDBJ whole genome shotgun (WGS) entry which is preliminary data.</text>
</comment>
<name>A0ABS5XQC4_9GAMM</name>
<feature type="signal peptide" evidence="1">
    <location>
        <begin position="1"/>
        <end position="21"/>
    </location>
</feature>
<accession>A0ABS5XQC4</accession>
<protein>
    <recommendedName>
        <fullName evidence="4">Secreted protein</fullName>
    </recommendedName>
</protein>
<keyword evidence="3" id="KW-1185">Reference proteome</keyword>
<evidence type="ECO:0000313" key="3">
    <source>
        <dbReference type="Proteomes" id="UP001519667"/>
    </source>
</evidence>
<keyword evidence="1" id="KW-0732">Signal</keyword>
<reference evidence="2 3" key="1">
    <citation type="submission" date="2021-04" db="EMBL/GenBank/DDBJ databases">
        <title>Pseudomonas boanensis sp. nov., a bacterium isolated from river water used for household purposes in Boane District, Mozambique.</title>
        <authorList>
            <person name="Nicklasson M."/>
            <person name="Martin-Rodriguez A.J."/>
            <person name="Thorell K."/>
            <person name="Neves L."/>
            <person name="Mussagy A."/>
            <person name="Rydberg H.A."/>
            <person name="Hernroth B."/>
            <person name="Svensson-Stadler L."/>
            <person name="Sjoling A."/>
        </authorList>
    </citation>
    <scope>NUCLEOTIDE SEQUENCE [LARGE SCALE GENOMIC DNA]</scope>
    <source>
        <strain evidence="2 3">DB1</strain>
    </source>
</reference>
<sequence>MRYRKLIVLFVSMLIGLPAVAGDWPAGERERFVEDCVNGAQAEVPADTLRRYCACAADKVGSESSTVELEAMKAQKAPLPQATHQRVMRAAQSCLSQLNN</sequence>
<organism evidence="2 3">
    <name type="scientific">Metapseudomonas boanensis</name>
    <dbReference type="NCBI Taxonomy" id="2822138"/>
    <lineage>
        <taxon>Bacteria</taxon>
        <taxon>Pseudomonadati</taxon>
        <taxon>Pseudomonadota</taxon>
        <taxon>Gammaproteobacteria</taxon>
        <taxon>Pseudomonadales</taxon>
        <taxon>Pseudomonadaceae</taxon>
        <taxon>Metapseudomonas</taxon>
    </lineage>
</organism>
<proteinExistence type="predicted"/>
<dbReference type="RefSeq" id="WP_215381059.1">
    <property type="nucleotide sequence ID" value="NZ_JAGTIS010000024.1"/>
</dbReference>